<organism evidence="1">
    <name type="scientific">viral metagenome</name>
    <dbReference type="NCBI Taxonomy" id="1070528"/>
    <lineage>
        <taxon>unclassified sequences</taxon>
        <taxon>metagenomes</taxon>
        <taxon>organismal metagenomes</taxon>
    </lineage>
</organism>
<protein>
    <submittedName>
        <fullName evidence="1">Uncharacterized protein</fullName>
    </submittedName>
</protein>
<dbReference type="AlphaFoldDB" id="A0A6C0BJU7"/>
<name>A0A6C0BJU7_9ZZZZ</name>
<evidence type="ECO:0000313" key="1">
    <source>
        <dbReference type="EMBL" id="QHS91688.1"/>
    </source>
</evidence>
<accession>A0A6C0BJU7</accession>
<reference evidence="1" key="1">
    <citation type="journal article" date="2020" name="Nature">
        <title>Giant virus diversity and host interactions through global metagenomics.</title>
        <authorList>
            <person name="Schulz F."/>
            <person name="Roux S."/>
            <person name="Paez-Espino D."/>
            <person name="Jungbluth S."/>
            <person name="Walsh D.A."/>
            <person name="Denef V.J."/>
            <person name="McMahon K.D."/>
            <person name="Konstantinidis K.T."/>
            <person name="Eloe-Fadrosh E.A."/>
            <person name="Kyrpides N.C."/>
            <person name="Woyke T."/>
        </authorList>
    </citation>
    <scope>NUCLEOTIDE SEQUENCE</scope>
    <source>
        <strain evidence="1">GVMAG-M-3300013006-15</strain>
    </source>
</reference>
<dbReference type="EMBL" id="MN739162">
    <property type="protein sequence ID" value="QHS91688.1"/>
    <property type="molecule type" value="Genomic_DNA"/>
</dbReference>
<proteinExistence type="predicted"/>
<sequence>MGVFNNPKNPPRIKAGYGTAKKARNTIRRLRKETRKQQKQTARTMYYRAKYHKFQTPGMRNAMKIYADFLSK</sequence>